<dbReference type="KEGG" id="dwd:DSCW_26220"/>
<accession>A0A5K7Z3B6</accession>
<dbReference type="AlphaFoldDB" id="A0A5K7Z3B6"/>
<evidence type="ECO:0000313" key="1">
    <source>
        <dbReference type="EMBL" id="BBO75205.1"/>
    </source>
</evidence>
<protein>
    <recommendedName>
        <fullName evidence="3">DUF3465 domain-containing protein</fullName>
    </recommendedName>
</protein>
<dbReference type="EMBL" id="AP021875">
    <property type="protein sequence ID" value="BBO75205.1"/>
    <property type="molecule type" value="Genomic_DNA"/>
</dbReference>
<organism evidence="1 2">
    <name type="scientific">Desulfosarcina widdelii</name>
    <dbReference type="NCBI Taxonomy" id="947919"/>
    <lineage>
        <taxon>Bacteria</taxon>
        <taxon>Pseudomonadati</taxon>
        <taxon>Thermodesulfobacteriota</taxon>
        <taxon>Desulfobacteria</taxon>
        <taxon>Desulfobacterales</taxon>
        <taxon>Desulfosarcinaceae</taxon>
        <taxon>Desulfosarcina</taxon>
    </lineage>
</organism>
<reference evidence="1 2" key="1">
    <citation type="submission" date="2019-11" db="EMBL/GenBank/DDBJ databases">
        <title>Comparative genomics of hydrocarbon-degrading Desulfosarcina strains.</title>
        <authorList>
            <person name="Watanabe M."/>
            <person name="Kojima H."/>
            <person name="Fukui M."/>
        </authorList>
    </citation>
    <scope>NUCLEOTIDE SEQUENCE [LARGE SCALE GENOMIC DNA]</scope>
    <source>
        <strain evidence="1 2">PP31</strain>
    </source>
</reference>
<dbReference type="Pfam" id="PF11948">
    <property type="entry name" value="DUF3465"/>
    <property type="match status" value="1"/>
</dbReference>
<gene>
    <name evidence="1" type="ORF">DSCW_26220</name>
</gene>
<evidence type="ECO:0000313" key="2">
    <source>
        <dbReference type="Proteomes" id="UP000427769"/>
    </source>
</evidence>
<keyword evidence="2" id="KW-1185">Reference proteome</keyword>
<evidence type="ECO:0008006" key="3">
    <source>
        <dbReference type="Google" id="ProtNLM"/>
    </source>
</evidence>
<dbReference type="InterPro" id="IPR021856">
    <property type="entry name" value="DUF3465"/>
</dbReference>
<sequence length="167" mass="18945">MRRLNVRQYESEFEMKKFLIIIVICLGAYAALYHYPGNLTISSIKSLVPFLNHELSTSDTALKNAFDNKISNFQVGGSGKVIKILSDDNEGRRHQRFIIKLSSGQTLLIAHNIDLAQRVNNLKNGDHVNFYGVYEWNSKGGVVHWTHHDPNGQHEGGWLNHGGKLYQ</sequence>
<name>A0A5K7Z3B6_9BACT</name>
<dbReference type="Proteomes" id="UP000427769">
    <property type="component" value="Chromosome"/>
</dbReference>
<proteinExistence type="predicted"/>